<dbReference type="STRING" id="4846.A0A367KNU8"/>
<dbReference type="InterPro" id="IPR001245">
    <property type="entry name" value="Ser-Thr/Tyr_kinase_cat_dom"/>
</dbReference>
<dbReference type="PANTHER" id="PTHR44329">
    <property type="entry name" value="SERINE/THREONINE-PROTEIN KINASE TNNI3K-RELATED"/>
    <property type="match status" value="1"/>
</dbReference>
<reference evidence="2 3" key="1">
    <citation type="journal article" date="2018" name="G3 (Bethesda)">
        <title>Phylogenetic and Phylogenomic Definition of Rhizopus Species.</title>
        <authorList>
            <person name="Gryganskyi A.P."/>
            <person name="Golan J."/>
            <person name="Dolatabadi S."/>
            <person name="Mondo S."/>
            <person name="Robb S."/>
            <person name="Idnurm A."/>
            <person name="Muszewska A."/>
            <person name="Steczkiewicz K."/>
            <person name="Masonjones S."/>
            <person name="Liao H.L."/>
            <person name="Gajdeczka M.T."/>
            <person name="Anike F."/>
            <person name="Vuek A."/>
            <person name="Anishchenko I.M."/>
            <person name="Voigt K."/>
            <person name="de Hoog G.S."/>
            <person name="Smith M.E."/>
            <person name="Heitman J."/>
            <person name="Vilgalys R."/>
            <person name="Stajich J.E."/>
        </authorList>
    </citation>
    <scope>NUCLEOTIDE SEQUENCE [LARGE SCALE GENOMIC DNA]</scope>
    <source>
        <strain evidence="2 3">LSU 92-RS-03</strain>
    </source>
</reference>
<sequence>MTDISEYLLECDVYFYKKYALPTIQNNPERFDLEGFESVMKSERPGQTLEDGYREFRRDTSAQYELNPKYGRYVWDLADQWYQKWCVVFSIEHMCNWVKDGKRPEMFDAMGWLGQIAERYHVHCDHLELLEDMCRYIADWHQSNRQLTLKGIFKLNTMPFFPPTWFINKSRQGNNEGLAPSYLATFRPPFCLDSQVPERWDQVFLKGVTVQHDQKFNLDPILINTTIPILGLTVHRDPTSDSSQLMFVMPKAKYGNLEHRLQNTTPKDYLMPCELALNITKDIKNLHWNFIHGNIHPRNILFSHADYVGELVDITFMKRSDDKTLCCAGRWPYVSAEVVSTGQSTSADIYALGIILWQLISRVTFPADRLVDPHTYRIEPIPDVLEEYQLIYLDCMNPNHQKRPNAYSLYKRLSSLCARLKTYNVPLSDTTLGYINSRRTECDIYLTTQVQPNTLSQVVGDQVLTASVTRNCNQQLSQYPSLFV</sequence>
<name>A0A367KNU8_RHIST</name>
<dbReference type="InterPro" id="IPR011009">
    <property type="entry name" value="Kinase-like_dom_sf"/>
</dbReference>
<evidence type="ECO:0000259" key="1">
    <source>
        <dbReference type="PROSITE" id="PS50011"/>
    </source>
</evidence>
<dbReference type="SUPFAM" id="SSF56112">
    <property type="entry name" value="Protein kinase-like (PK-like)"/>
    <property type="match status" value="1"/>
</dbReference>
<dbReference type="Pfam" id="PF07714">
    <property type="entry name" value="PK_Tyr_Ser-Thr"/>
    <property type="match status" value="1"/>
</dbReference>
<dbReference type="GO" id="GO:0005524">
    <property type="term" value="F:ATP binding"/>
    <property type="evidence" value="ECO:0007669"/>
    <property type="project" value="InterPro"/>
</dbReference>
<dbReference type="PROSITE" id="PS50011">
    <property type="entry name" value="PROTEIN_KINASE_DOM"/>
    <property type="match status" value="1"/>
</dbReference>
<dbReference type="InterPro" id="IPR000719">
    <property type="entry name" value="Prot_kinase_dom"/>
</dbReference>
<proteinExistence type="predicted"/>
<keyword evidence="3" id="KW-1185">Reference proteome</keyword>
<dbReference type="InterPro" id="IPR051681">
    <property type="entry name" value="Ser/Thr_Kinases-Pseudokinases"/>
</dbReference>
<protein>
    <recommendedName>
        <fullName evidence="1">Protein kinase domain-containing protein</fullName>
    </recommendedName>
</protein>
<dbReference type="EMBL" id="PJQM01000850">
    <property type="protein sequence ID" value="RCI03915.1"/>
    <property type="molecule type" value="Genomic_DNA"/>
</dbReference>
<comment type="caution">
    <text evidence="2">The sequence shown here is derived from an EMBL/GenBank/DDBJ whole genome shotgun (WGS) entry which is preliminary data.</text>
</comment>
<dbReference type="AlphaFoldDB" id="A0A367KNU8"/>
<dbReference type="GO" id="GO:0004674">
    <property type="term" value="F:protein serine/threonine kinase activity"/>
    <property type="evidence" value="ECO:0007669"/>
    <property type="project" value="TreeGrafter"/>
</dbReference>
<evidence type="ECO:0000313" key="2">
    <source>
        <dbReference type="EMBL" id="RCI03915.1"/>
    </source>
</evidence>
<dbReference type="Gene3D" id="1.10.510.10">
    <property type="entry name" value="Transferase(Phosphotransferase) domain 1"/>
    <property type="match status" value="1"/>
</dbReference>
<evidence type="ECO:0000313" key="3">
    <source>
        <dbReference type="Proteomes" id="UP000253551"/>
    </source>
</evidence>
<gene>
    <name evidence="2" type="ORF">CU098_012113</name>
</gene>
<organism evidence="2 3">
    <name type="scientific">Rhizopus stolonifer</name>
    <name type="common">Rhizopus nigricans</name>
    <dbReference type="NCBI Taxonomy" id="4846"/>
    <lineage>
        <taxon>Eukaryota</taxon>
        <taxon>Fungi</taxon>
        <taxon>Fungi incertae sedis</taxon>
        <taxon>Mucoromycota</taxon>
        <taxon>Mucoromycotina</taxon>
        <taxon>Mucoromycetes</taxon>
        <taxon>Mucorales</taxon>
        <taxon>Mucorineae</taxon>
        <taxon>Rhizopodaceae</taxon>
        <taxon>Rhizopus</taxon>
    </lineage>
</organism>
<dbReference type="OrthoDB" id="10261027at2759"/>
<feature type="domain" description="Protein kinase" evidence="1">
    <location>
        <begin position="102"/>
        <end position="416"/>
    </location>
</feature>
<dbReference type="Proteomes" id="UP000253551">
    <property type="component" value="Unassembled WGS sequence"/>
</dbReference>
<accession>A0A367KNU8</accession>